<dbReference type="InterPro" id="IPR052895">
    <property type="entry name" value="HetReg/Transcr_Mod"/>
</dbReference>
<organism evidence="2 3">
    <name type="scientific">Exophiala spinifera</name>
    <dbReference type="NCBI Taxonomy" id="91928"/>
    <lineage>
        <taxon>Eukaryota</taxon>
        <taxon>Fungi</taxon>
        <taxon>Dikarya</taxon>
        <taxon>Ascomycota</taxon>
        <taxon>Pezizomycotina</taxon>
        <taxon>Eurotiomycetes</taxon>
        <taxon>Chaetothyriomycetidae</taxon>
        <taxon>Chaetothyriales</taxon>
        <taxon>Herpotrichiellaceae</taxon>
        <taxon>Exophiala</taxon>
    </lineage>
</organism>
<dbReference type="HOGENOM" id="CLU_004184_7_0_1"/>
<dbReference type="STRING" id="91928.A0A0D1Z1G8"/>
<dbReference type="InterPro" id="IPR010730">
    <property type="entry name" value="HET"/>
</dbReference>
<evidence type="ECO:0000313" key="3">
    <source>
        <dbReference type="Proteomes" id="UP000053328"/>
    </source>
</evidence>
<dbReference type="Pfam" id="PF06985">
    <property type="entry name" value="HET"/>
    <property type="match status" value="1"/>
</dbReference>
<dbReference type="PANTHER" id="PTHR24148">
    <property type="entry name" value="ANKYRIN REPEAT DOMAIN-CONTAINING PROTEIN 39 HOMOLOG-RELATED"/>
    <property type="match status" value="1"/>
</dbReference>
<dbReference type="Pfam" id="PF26639">
    <property type="entry name" value="Het-6_barrel"/>
    <property type="match status" value="1"/>
</dbReference>
<dbReference type="OrthoDB" id="4161734at2759"/>
<dbReference type="VEuPathDB" id="FungiDB:PV08_02061"/>
<dbReference type="EMBL" id="KN847492">
    <property type="protein sequence ID" value="KIW21481.1"/>
    <property type="molecule type" value="Genomic_DNA"/>
</dbReference>
<accession>A0A0D1Z1G8</accession>
<sequence length="532" mass="60116">MQSIYHQADCVLVWLGLEDVSNSKIMHLLKRIDKSHHPARVRDGREWLPDGKCLDRYRSDLVAFLRNAYFRRVWVIQEIALGSEVFVVCGSQGVRWSALDALVGCIWKETPIRGRAIDHLAQLCQSRSRRLEAQPVSLLQVLSESREAEATEPRDKLYGILSLAFDSSLYVIQLDYSRTDSCVCLEVTRAVIWAKRSLDIIFVSSRREKSSLRLPSWCPDYLHWPGDPACNQLVPYVSGLDSRASGAPGPAKWRASGGSLVNRDVVRIQHRLLLTRGIKIGTINGLGCLPRERCKPCHTGDSFRPCSRSDRALFSAITRTLGLHGWSSPQANANTDNGDGISRLFYYLYTFDTSRKAGSKNSRYFKERYSTIIDWREANRNFRVFGKTLGERSNNMDASLYTGAFRDSVHALIRAAMRSGDNAWINPWNYGHTGHRLPAELGVALDGLQSLIRAELRLMTTSKDDVGWAHPDARLDDGIWLLHGCSLPAVLRPSGSHEDEHILVGYAYVEGVMNGEEWMRRETRDLRQVVLC</sequence>
<protein>
    <recommendedName>
        <fullName evidence="1">Heterokaryon incompatibility domain-containing protein</fullName>
    </recommendedName>
</protein>
<keyword evidence="3" id="KW-1185">Reference proteome</keyword>
<dbReference type="PANTHER" id="PTHR24148:SF73">
    <property type="entry name" value="HET DOMAIN PROTEIN (AFU_ORTHOLOGUE AFUA_8G01020)"/>
    <property type="match status" value="1"/>
</dbReference>
<dbReference type="GeneID" id="27329144"/>
<evidence type="ECO:0000313" key="2">
    <source>
        <dbReference type="EMBL" id="KIW21481.1"/>
    </source>
</evidence>
<name>A0A0D1Z1G8_9EURO</name>
<dbReference type="AlphaFoldDB" id="A0A0D1Z1G8"/>
<dbReference type="Proteomes" id="UP000053328">
    <property type="component" value="Unassembled WGS sequence"/>
</dbReference>
<proteinExistence type="predicted"/>
<gene>
    <name evidence="2" type="ORF">PV08_02061</name>
</gene>
<reference evidence="2 3" key="1">
    <citation type="submission" date="2015-01" db="EMBL/GenBank/DDBJ databases">
        <title>The Genome Sequence of Exophiala spinifera CBS89968.</title>
        <authorList>
            <consortium name="The Broad Institute Genomics Platform"/>
            <person name="Cuomo C."/>
            <person name="de Hoog S."/>
            <person name="Gorbushina A."/>
            <person name="Stielow B."/>
            <person name="Teixiera M."/>
            <person name="Abouelleil A."/>
            <person name="Chapman S.B."/>
            <person name="Priest M."/>
            <person name="Young S.K."/>
            <person name="Wortman J."/>
            <person name="Nusbaum C."/>
            <person name="Birren B."/>
        </authorList>
    </citation>
    <scope>NUCLEOTIDE SEQUENCE [LARGE SCALE GENOMIC DNA]</scope>
    <source>
        <strain evidence="2 3">CBS 89968</strain>
    </source>
</reference>
<evidence type="ECO:0000259" key="1">
    <source>
        <dbReference type="Pfam" id="PF06985"/>
    </source>
</evidence>
<feature type="domain" description="Heterokaryon incompatibility" evidence="1">
    <location>
        <begin position="1"/>
        <end position="78"/>
    </location>
</feature>
<dbReference type="RefSeq" id="XP_016241697.1">
    <property type="nucleotide sequence ID" value="XM_016376421.1"/>
</dbReference>